<dbReference type="EMBL" id="JAWDGP010000900">
    <property type="protein sequence ID" value="KAK3796238.1"/>
    <property type="molecule type" value="Genomic_DNA"/>
</dbReference>
<proteinExistence type="predicted"/>
<evidence type="ECO:0000313" key="3">
    <source>
        <dbReference type="Proteomes" id="UP001283361"/>
    </source>
</evidence>
<accession>A0AAE1AY51</accession>
<feature type="region of interest" description="Disordered" evidence="1">
    <location>
        <begin position="148"/>
        <end position="180"/>
    </location>
</feature>
<evidence type="ECO:0000313" key="2">
    <source>
        <dbReference type="EMBL" id="KAK3796238.1"/>
    </source>
</evidence>
<protein>
    <submittedName>
        <fullName evidence="2">Uncharacterized protein</fullName>
    </submittedName>
</protein>
<keyword evidence="3" id="KW-1185">Reference proteome</keyword>
<dbReference type="AlphaFoldDB" id="A0AAE1AY51"/>
<dbReference type="Proteomes" id="UP001283361">
    <property type="component" value="Unassembled WGS sequence"/>
</dbReference>
<gene>
    <name evidence="2" type="ORF">RRG08_006808</name>
</gene>
<name>A0AAE1AY51_9GAST</name>
<reference evidence="2" key="1">
    <citation type="journal article" date="2023" name="G3 (Bethesda)">
        <title>A reference genome for the long-term kleptoplast-retaining sea slug Elysia crispata morphotype clarki.</title>
        <authorList>
            <person name="Eastman K.E."/>
            <person name="Pendleton A.L."/>
            <person name="Shaikh M.A."/>
            <person name="Suttiyut T."/>
            <person name="Ogas R."/>
            <person name="Tomko P."/>
            <person name="Gavelis G."/>
            <person name="Widhalm J.R."/>
            <person name="Wisecaver J.H."/>
        </authorList>
    </citation>
    <scope>NUCLEOTIDE SEQUENCE</scope>
    <source>
        <strain evidence="2">ECLA1</strain>
    </source>
</reference>
<feature type="compositionally biased region" description="Basic and acidic residues" evidence="1">
    <location>
        <begin position="169"/>
        <end position="180"/>
    </location>
</feature>
<evidence type="ECO:0000256" key="1">
    <source>
        <dbReference type="SAM" id="MobiDB-lite"/>
    </source>
</evidence>
<organism evidence="2 3">
    <name type="scientific">Elysia crispata</name>
    <name type="common">lettuce slug</name>
    <dbReference type="NCBI Taxonomy" id="231223"/>
    <lineage>
        <taxon>Eukaryota</taxon>
        <taxon>Metazoa</taxon>
        <taxon>Spiralia</taxon>
        <taxon>Lophotrochozoa</taxon>
        <taxon>Mollusca</taxon>
        <taxon>Gastropoda</taxon>
        <taxon>Heterobranchia</taxon>
        <taxon>Euthyneura</taxon>
        <taxon>Panpulmonata</taxon>
        <taxon>Sacoglossa</taxon>
        <taxon>Placobranchoidea</taxon>
        <taxon>Plakobranchidae</taxon>
        <taxon>Elysia</taxon>
    </lineage>
</organism>
<comment type="caution">
    <text evidence="2">The sequence shown here is derived from an EMBL/GenBank/DDBJ whole genome shotgun (WGS) entry which is preliminary data.</text>
</comment>
<feature type="compositionally biased region" description="Basic and acidic residues" evidence="1">
    <location>
        <begin position="148"/>
        <end position="161"/>
    </location>
</feature>
<sequence length="180" mass="21219">MDRYFTSTAMKEKKEAGDKRKIERMITHLLIVWSANPRQRSFRVPSEEKCGTPLGSRQSSPKFVTNEVKRNVVHLEDHDSPALRSRQSSLKFVTDEVKRNVVHLLDHESPALARLKCIPYFLGRQACLWPWDKSMGRKASQWSRDKYMGRKDSRWSWDKSMGRKTSQWSRDKYMGRKDSQ</sequence>